<dbReference type="EMBL" id="KE145363">
    <property type="protein sequence ID" value="EPE30597.1"/>
    <property type="molecule type" value="Genomic_DNA"/>
</dbReference>
<organism evidence="1 2">
    <name type="scientific">Glarea lozoyensis (strain ATCC 20868 / MF5171)</name>
    <dbReference type="NCBI Taxonomy" id="1116229"/>
    <lineage>
        <taxon>Eukaryota</taxon>
        <taxon>Fungi</taxon>
        <taxon>Dikarya</taxon>
        <taxon>Ascomycota</taxon>
        <taxon>Pezizomycotina</taxon>
        <taxon>Leotiomycetes</taxon>
        <taxon>Helotiales</taxon>
        <taxon>Helotiaceae</taxon>
        <taxon>Glarea</taxon>
    </lineage>
</organism>
<dbReference type="KEGG" id="glz:GLAREA_03564"/>
<dbReference type="OrthoDB" id="4664297at2759"/>
<dbReference type="RefSeq" id="XP_008082008.1">
    <property type="nucleotide sequence ID" value="XM_008083817.1"/>
</dbReference>
<protein>
    <submittedName>
        <fullName evidence="1">Uncharacterized protein</fullName>
    </submittedName>
</protein>
<accession>S3CW08</accession>
<dbReference type="Proteomes" id="UP000016922">
    <property type="component" value="Unassembled WGS sequence"/>
</dbReference>
<evidence type="ECO:0000313" key="1">
    <source>
        <dbReference type="EMBL" id="EPE30597.1"/>
    </source>
</evidence>
<reference evidence="1 2" key="1">
    <citation type="journal article" date="2013" name="BMC Genomics">
        <title>Genomics-driven discovery of the pneumocandin biosynthetic gene cluster in the fungus Glarea lozoyensis.</title>
        <authorList>
            <person name="Chen L."/>
            <person name="Yue Q."/>
            <person name="Zhang X."/>
            <person name="Xiang M."/>
            <person name="Wang C."/>
            <person name="Li S."/>
            <person name="Che Y."/>
            <person name="Ortiz-Lopez F.J."/>
            <person name="Bills G.F."/>
            <person name="Liu X."/>
            <person name="An Z."/>
        </authorList>
    </citation>
    <scope>NUCLEOTIDE SEQUENCE [LARGE SCALE GENOMIC DNA]</scope>
    <source>
        <strain evidence="2">ATCC 20868 / MF5171</strain>
    </source>
</reference>
<evidence type="ECO:0000313" key="2">
    <source>
        <dbReference type="Proteomes" id="UP000016922"/>
    </source>
</evidence>
<dbReference type="eggNOG" id="ENOG502SU1E">
    <property type="taxonomic scope" value="Eukaryota"/>
</dbReference>
<dbReference type="GeneID" id="19462619"/>
<keyword evidence="2" id="KW-1185">Reference proteome</keyword>
<gene>
    <name evidence="1" type="ORF">GLAREA_03564</name>
</gene>
<dbReference type="HOGENOM" id="CLU_095070_0_0_1"/>
<proteinExistence type="predicted"/>
<dbReference type="Gene3D" id="2.60.40.2970">
    <property type="match status" value="1"/>
</dbReference>
<sequence>MVSRFAIVTVGAISLLLTGLYLRSFESGQINVMSESQSSVPIEVTLSVPPSSSSNLGAASIRVTITNNSPHTVWILSWSSPVDARAVVTGMFKFISTTTNKPAPCLDMKINRRMPDFFLPDDDAIVEVPAKGTYEKDFIAKEPEVALTKGDRYRVKTEGWWMRVWVHDGSTDAAKLEVESAISGDFVSNEIEVDIAEA</sequence>
<dbReference type="OMA" id="WILSWSS"/>
<name>S3CW08_GLAL2</name>
<dbReference type="AlphaFoldDB" id="S3CW08"/>